<dbReference type="InterPro" id="IPR045058">
    <property type="entry name" value="GIMA/IAN/Toc"/>
</dbReference>
<dbReference type="Gene3D" id="3.40.50.300">
    <property type="entry name" value="P-loop containing nucleotide triphosphate hydrolases"/>
    <property type="match status" value="1"/>
</dbReference>
<protein>
    <recommendedName>
        <fullName evidence="4">AIG1-type G domain-containing protein</fullName>
    </recommendedName>
</protein>
<evidence type="ECO:0000256" key="1">
    <source>
        <dbReference type="ARBA" id="ARBA00008535"/>
    </source>
</evidence>
<evidence type="ECO:0000313" key="6">
    <source>
        <dbReference type="Proteomes" id="UP001591681"/>
    </source>
</evidence>
<feature type="domain" description="AIG1-type G" evidence="4">
    <location>
        <begin position="25"/>
        <end position="222"/>
    </location>
</feature>
<accession>A0ABD1JMM5</accession>
<evidence type="ECO:0000256" key="2">
    <source>
        <dbReference type="ARBA" id="ARBA00022741"/>
    </source>
</evidence>
<keyword evidence="2" id="KW-0547">Nucleotide-binding</keyword>
<name>A0ABD1JMM5_9TELE</name>
<sequence length="265" mass="29743">MQKAKNAATEFITDQYNFDLFKVKTKQLRIVLLGKSGSGKSSSGNRILKKDTFTSKCFPESVTRQCQKSTASIGNTQVSIVDTPGIFELKESELSKEIEWCLNLSMPGPHAFLLVIRLDLRLSAEDGKVIEWIKTSFGDKALNYTIILFTHADQLGQISVDEYIYTSSQLHGVIDKCRGRYHVFNNRSESYDEVEKLLTMIDKMVSDNGEQYYTSDMCEEAHKKIASLCFHGAMTDLEAKPSLAAASIVGRLRSASKRPHYAECN</sequence>
<dbReference type="PANTHER" id="PTHR10903:SF188">
    <property type="entry name" value="GTPASE IMAP FAMILY MEMBER 2-LIKE-RELATED"/>
    <property type="match status" value="1"/>
</dbReference>
<dbReference type="Proteomes" id="UP001591681">
    <property type="component" value="Unassembled WGS sequence"/>
</dbReference>
<proteinExistence type="inferred from homology"/>
<reference evidence="5 6" key="1">
    <citation type="submission" date="2024-09" db="EMBL/GenBank/DDBJ databases">
        <title>A chromosome-level genome assembly of Gray's grenadier anchovy, Coilia grayii.</title>
        <authorList>
            <person name="Fu Z."/>
        </authorList>
    </citation>
    <scope>NUCLEOTIDE SEQUENCE [LARGE SCALE GENOMIC DNA]</scope>
    <source>
        <strain evidence="5">G4</strain>
        <tissue evidence="5">Muscle</tissue>
    </source>
</reference>
<dbReference type="InterPro" id="IPR027417">
    <property type="entry name" value="P-loop_NTPase"/>
</dbReference>
<dbReference type="EMBL" id="JBHFQA010000014">
    <property type="protein sequence ID" value="KAL2087471.1"/>
    <property type="molecule type" value="Genomic_DNA"/>
</dbReference>
<comment type="similarity">
    <text evidence="1">Belongs to the TRAFAC class TrmE-Era-EngA-EngB-Septin-like GTPase superfamily. AIG1/Toc34/Toc159-like paraseptin GTPase family. IAN subfamily.</text>
</comment>
<dbReference type="GO" id="GO:0005525">
    <property type="term" value="F:GTP binding"/>
    <property type="evidence" value="ECO:0007669"/>
    <property type="project" value="UniProtKB-KW"/>
</dbReference>
<dbReference type="PANTHER" id="PTHR10903">
    <property type="entry name" value="GTPASE, IMAP FAMILY MEMBER-RELATED"/>
    <property type="match status" value="1"/>
</dbReference>
<keyword evidence="6" id="KW-1185">Reference proteome</keyword>
<evidence type="ECO:0000313" key="5">
    <source>
        <dbReference type="EMBL" id="KAL2087471.1"/>
    </source>
</evidence>
<keyword evidence="3" id="KW-0342">GTP-binding</keyword>
<organism evidence="5 6">
    <name type="scientific">Coilia grayii</name>
    <name type="common">Gray's grenadier anchovy</name>
    <dbReference type="NCBI Taxonomy" id="363190"/>
    <lineage>
        <taxon>Eukaryota</taxon>
        <taxon>Metazoa</taxon>
        <taxon>Chordata</taxon>
        <taxon>Craniata</taxon>
        <taxon>Vertebrata</taxon>
        <taxon>Euteleostomi</taxon>
        <taxon>Actinopterygii</taxon>
        <taxon>Neopterygii</taxon>
        <taxon>Teleostei</taxon>
        <taxon>Clupei</taxon>
        <taxon>Clupeiformes</taxon>
        <taxon>Clupeoidei</taxon>
        <taxon>Engraulidae</taxon>
        <taxon>Coilinae</taxon>
        <taxon>Coilia</taxon>
    </lineage>
</organism>
<dbReference type="AlphaFoldDB" id="A0ABD1JMM5"/>
<evidence type="ECO:0000259" key="4">
    <source>
        <dbReference type="PROSITE" id="PS51720"/>
    </source>
</evidence>
<dbReference type="PROSITE" id="PS51720">
    <property type="entry name" value="G_AIG1"/>
    <property type="match status" value="1"/>
</dbReference>
<dbReference type="FunFam" id="3.40.50.300:FF:000366">
    <property type="entry name" value="GTPase, IMAP family member 2"/>
    <property type="match status" value="1"/>
</dbReference>
<comment type="caution">
    <text evidence="5">The sequence shown here is derived from an EMBL/GenBank/DDBJ whole genome shotgun (WGS) entry which is preliminary data.</text>
</comment>
<dbReference type="SUPFAM" id="SSF52540">
    <property type="entry name" value="P-loop containing nucleoside triphosphate hydrolases"/>
    <property type="match status" value="1"/>
</dbReference>
<evidence type="ECO:0000256" key="3">
    <source>
        <dbReference type="ARBA" id="ARBA00023134"/>
    </source>
</evidence>
<gene>
    <name evidence="5" type="ORF">ACEWY4_016299</name>
</gene>
<dbReference type="InterPro" id="IPR006703">
    <property type="entry name" value="G_AIG1"/>
</dbReference>
<dbReference type="Pfam" id="PF04548">
    <property type="entry name" value="AIG1"/>
    <property type="match status" value="1"/>
</dbReference>